<evidence type="ECO:0000256" key="5">
    <source>
        <dbReference type="ARBA" id="ARBA00048112"/>
    </source>
</evidence>
<protein>
    <submittedName>
        <fullName evidence="6">S-adenosylmethionine decarboxylase proenzyme</fullName>
    </submittedName>
</protein>
<evidence type="ECO:0000256" key="2">
    <source>
        <dbReference type="ARBA" id="ARBA00008466"/>
    </source>
</evidence>
<evidence type="ECO:0000313" key="7">
    <source>
        <dbReference type="Proteomes" id="UP000230750"/>
    </source>
</evidence>
<evidence type="ECO:0000313" key="6">
    <source>
        <dbReference type="EMBL" id="PIK56646.1"/>
    </source>
</evidence>
<dbReference type="Proteomes" id="UP000230750">
    <property type="component" value="Unassembled WGS sequence"/>
</dbReference>
<dbReference type="InterPro" id="IPR048283">
    <property type="entry name" value="AdoMetDC-like"/>
</dbReference>
<dbReference type="GO" id="GO:0005829">
    <property type="term" value="C:cytosol"/>
    <property type="evidence" value="ECO:0007669"/>
    <property type="project" value="TreeGrafter"/>
</dbReference>
<gene>
    <name evidence="6" type="ORF">BSL78_06432</name>
</gene>
<dbReference type="PANTHER" id="PTHR11570">
    <property type="entry name" value="S-ADENOSYLMETHIONINE DECARBOXYLASE"/>
    <property type="match status" value="1"/>
</dbReference>
<proteinExistence type="inferred from homology"/>
<dbReference type="GO" id="GO:0008295">
    <property type="term" value="P:spermidine biosynthetic process"/>
    <property type="evidence" value="ECO:0007669"/>
    <property type="project" value="UniProtKB-KW"/>
</dbReference>
<reference evidence="6 7" key="1">
    <citation type="journal article" date="2017" name="PLoS Biol.">
        <title>The sea cucumber genome provides insights into morphological evolution and visceral regeneration.</title>
        <authorList>
            <person name="Zhang X."/>
            <person name="Sun L."/>
            <person name="Yuan J."/>
            <person name="Sun Y."/>
            <person name="Gao Y."/>
            <person name="Zhang L."/>
            <person name="Li S."/>
            <person name="Dai H."/>
            <person name="Hamel J.F."/>
            <person name="Liu C."/>
            <person name="Yu Y."/>
            <person name="Liu S."/>
            <person name="Lin W."/>
            <person name="Guo K."/>
            <person name="Jin S."/>
            <person name="Xu P."/>
            <person name="Storey K.B."/>
            <person name="Huan P."/>
            <person name="Zhang T."/>
            <person name="Zhou Y."/>
            <person name="Zhang J."/>
            <person name="Lin C."/>
            <person name="Li X."/>
            <person name="Xing L."/>
            <person name="Huo D."/>
            <person name="Sun M."/>
            <person name="Wang L."/>
            <person name="Mercier A."/>
            <person name="Li F."/>
            <person name="Yang H."/>
            <person name="Xiang J."/>
        </authorList>
    </citation>
    <scope>NUCLEOTIDE SEQUENCE [LARGE SCALE GENOMIC DNA]</scope>
    <source>
        <strain evidence="6">Shaxun</strain>
        <tissue evidence="6">Muscle</tissue>
    </source>
</reference>
<comment type="similarity">
    <text evidence="2">Belongs to the eukaryotic AdoMetDC family.</text>
</comment>
<comment type="caution">
    <text evidence="6">The sequence shown here is derived from an EMBL/GenBank/DDBJ whole genome shotgun (WGS) entry which is preliminary data.</text>
</comment>
<dbReference type="PANTHER" id="PTHR11570:SF0">
    <property type="entry name" value="S-ADENOSYLMETHIONINE DECARBOXYLASE PROENZYME"/>
    <property type="match status" value="1"/>
</dbReference>
<dbReference type="Gene3D" id="3.60.90.10">
    <property type="entry name" value="S-adenosylmethionine decarboxylase"/>
    <property type="match status" value="1"/>
</dbReference>
<keyword evidence="4" id="KW-0620">Polyamine biosynthesis</keyword>
<keyword evidence="3" id="KW-0745">Spermidine biosynthesis</keyword>
<evidence type="ECO:0000256" key="1">
    <source>
        <dbReference type="ARBA" id="ARBA00004911"/>
    </source>
</evidence>
<dbReference type="STRING" id="307972.A0A2G8L8R7"/>
<dbReference type="GO" id="GO:0006597">
    <property type="term" value="P:spermine biosynthetic process"/>
    <property type="evidence" value="ECO:0007669"/>
    <property type="project" value="TreeGrafter"/>
</dbReference>
<comment type="pathway">
    <text evidence="1">Amine and polyamine biosynthesis; S-adenosylmethioninamine biosynthesis; S-adenosylmethioninamine from S-adenosyl-L-methionine: step 1/1.</text>
</comment>
<organism evidence="6 7">
    <name type="scientific">Stichopus japonicus</name>
    <name type="common">Sea cucumber</name>
    <dbReference type="NCBI Taxonomy" id="307972"/>
    <lineage>
        <taxon>Eukaryota</taxon>
        <taxon>Metazoa</taxon>
        <taxon>Echinodermata</taxon>
        <taxon>Eleutherozoa</taxon>
        <taxon>Echinozoa</taxon>
        <taxon>Holothuroidea</taxon>
        <taxon>Aspidochirotacea</taxon>
        <taxon>Aspidochirotida</taxon>
        <taxon>Stichopodidae</taxon>
        <taxon>Apostichopus</taxon>
    </lineage>
</organism>
<keyword evidence="7" id="KW-1185">Reference proteome</keyword>
<sequence>MLNGTVDIMSEDEQLSHYEGTEKLLEVWFRPIERGEKGDWGEASDLRSIPSEELKKLMTLVKCEIVSVLKDEHQTAYILRNFIVNAQSGFYNMYWVHQFSTDMFYSRKNFLRPELQHNPHKTFEKEVERLDKIFDCGAAYVLGRMNGECWYLYTLDRMNVVQQPDQTLEIS</sequence>
<dbReference type="UniPathway" id="UPA00331">
    <property type="reaction ID" value="UER00451"/>
</dbReference>
<dbReference type="Gene3D" id="3.30.360.50">
    <property type="entry name" value="S-adenosylmethionine decarboxylase"/>
    <property type="match status" value="1"/>
</dbReference>
<accession>A0A2G8L8R7</accession>
<dbReference type="GO" id="GO:0004014">
    <property type="term" value="F:adenosylmethionine decarboxylase activity"/>
    <property type="evidence" value="ECO:0007669"/>
    <property type="project" value="UniProtKB-EC"/>
</dbReference>
<dbReference type="OrthoDB" id="1068353at2759"/>
<name>A0A2G8L8R7_STIJA</name>
<evidence type="ECO:0000256" key="3">
    <source>
        <dbReference type="ARBA" id="ARBA00023066"/>
    </source>
</evidence>
<dbReference type="InterPro" id="IPR016067">
    <property type="entry name" value="S-AdoMet_deCO2ase_core"/>
</dbReference>
<evidence type="ECO:0000256" key="4">
    <source>
        <dbReference type="ARBA" id="ARBA00023115"/>
    </source>
</evidence>
<dbReference type="AlphaFoldDB" id="A0A2G8L8R7"/>
<comment type="catalytic activity">
    <reaction evidence="5">
        <text>S-adenosyl-L-methionine + H(+) = S-adenosyl 3-(methylsulfanyl)propylamine + CO2</text>
        <dbReference type="Rhea" id="RHEA:15981"/>
        <dbReference type="ChEBI" id="CHEBI:15378"/>
        <dbReference type="ChEBI" id="CHEBI:16526"/>
        <dbReference type="ChEBI" id="CHEBI:57443"/>
        <dbReference type="ChEBI" id="CHEBI:59789"/>
        <dbReference type="EC" id="4.1.1.50"/>
    </reaction>
</comment>
<dbReference type="Pfam" id="PF01536">
    <property type="entry name" value="SAM_decarbox"/>
    <property type="match status" value="2"/>
</dbReference>
<dbReference type="EMBL" id="MRZV01000168">
    <property type="protein sequence ID" value="PIK56646.1"/>
    <property type="molecule type" value="Genomic_DNA"/>
</dbReference>
<dbReference type="SUPFAM" id="SSF56276">
    <property type="entry name" value="S-adenosylmethionine decarboxylase"/>
    <property type="match status" value="1"/>
</dbReference>